<reference evidence="1 2" key="1">
    <citation type="journal article" date="2019" name="Int. J. Syst. Evol. Microbiol.">
        <title>The Global Catalogue of Microorganisms (GCM) 10K type strain sequencing project: providing services to taxonomists for standard genome sequencing and annotation.</title>
        <authorList>
            <consortium name="The Broad Institute Genomics Platform"/>
            <consortium name="The Broad Institute Genome Sequencing Center for Infectious Disease"/>
            <person name="Wu L."/>
            <person name="Ma J."/>
        </authorList>
    </citation>
    <scope>NUCLEOTIDE SEQUENCE [LARGE SCALE GENOMIC DNA]</scope>
    <source>
        <strain evidence="1 2">JCM 15503</strain>
    </source>
</reference>
<dbReference type="RefSeq" id="WP_141286169.1">
    <property type="nucleotide sequence ID" value="NZ_BAAAEW010000025.1"/>
</dbReference>
<dbReference type="PANTHER" id="PTHR43737">
    <property type="entry name" value="BLL7424 PROTEIN"/>
    <property type="match status" value="1"/>
</dbReference>
<gene>
    <name evidence="1" type="ORF">GCM10009107_38730</name>
</gene>
<keyword evidence="2" id="KW-1185">Reference proteome</keyword>
<dbReference type="PROSITE" id="PS51318">
    <property type="entry name" value="TAT"/>
    <property type="match status" value="1"/>
</dbReference>
<accession>A0ABN1K8N2</accession>
<proteinExistence type="predicted"/>
<comment type="caution">
    <text evidence="1">The sequence shown here is derived from an EMBL/GenBank/DDBJ whole genome shotgun (WGS) entry which is preliminary data.</text>
</comment>
<organism evidence="1 2">
    <name type="scientific">Ideonella azotifigens</name>
    <dbReference type="NCBI Taxonomy" id="513160"/>
    <lineage>
        <taxon>Bacteria</taxon>
        <taxon>Pseudomonadati</taxon>
        <taxon>Pseudomonadota</taxon>
        <taxon>Betaproteobacteria</taxon>
        <taxon>Burkholderiales</taxon>
        <taxon>Sphaerotilaceae</taxon>
        <taxon>Ideonella</taxon>
    </lineage>
</organism>
<dbReference type="EMBL" id="BAAAEW010000025">
    <property type="protein sequence ID" value="GAA0758321.1"/>
    <property type="molecule type" value="Genomic_DNA"/>
</dbReference>
<evidence type="ECO:0000313" key="1">
    <source>
        <dbReference type="EMBL" id="GAA0758321.1"/>
    </source>
</evidence>
<sequence length="481" mass="50882">MSHDHHDSFSPARRQWLRRSGGMLAASLGAGSVANLLSMGPAYAADYKALVCVFLYGGNDGMNMVVPSDTSRYNQYAGVRGKLALPKDQLVALTGSDYGLHPAMAALQPWWAKGQLAPVVNVGPLVGPLTKDQYRAEPEGSSLIPDSLFSHSDQQALWETGTGDSDYRTGWGGRSSQVLKTINPVIAIGSNGRFGVEDTRTPLVLPTAGNVFGAYGLQPSDLTWEPNALRKAAIDALYAQTSGVGLRDAYSSQQRDAFEVSQRLGTLVASKPGDANSVPAVDSAFAALMVNGVVSEPLAAQLYQTARLIAQNAVVQGNRQIFFVTQGGFDNHNGQIGQTSLDGTHAGLMKTLAVALAAFQTAITAIGLGPKVTTFTQSDFGRTFAPNASSGTDHAWGNHQLVLGGAVKGGQAYGRYPELVLGGPDDVGVDSWELQGRWIPSSSVDQYAATLLHWFGAKDAQLDKILPNLVNYGSARSLGFV</sequence>
<dbReference type="PANTHER" id="PTHR43737:SF1">
    <property type="entry name" value="DUF1501 DOMAIN-CONTAINING PROTEIN"/>
    <property type="match status" value="1"/>
</dbReference>
<evidence type="ECO:0000313" key="2">
    <source>
        <dbReference type="Proteomes" id="UP001500279"/>
    </source>
</evidence>
<dbReference type="Proteomes" id="UP001500279">
    <property type="component" value="Unassembled WGS sequence"/>
</dbReference>
<dbReference type="Pfam" id="PF07394">
    <property type="entry name" value="DUF1501"/>
    <property type="match status" value="1"/>
</dbReference>
<dbReference type="InterPro" id="IPR010869">
    <property type="entry name" value="DUF1501"/>
</dbReference>
<name>A0ABN1K8N2_9BURK</name>
<dbReference type="InterPro" id="IPR006311">
    <property type="entry name" value="TAT_signal"/>
</dbReference>
<protein>
    <submittedName>
        <fullName evidence="1">DUF1501 domain-containing protein</fullName>
    </submittedName>
</protein>